<dbReference type="EMBL" id="VOSB01000032">
    <property type="protein sequence ID" value="TXE15470.1"/>
    <property type="molecule type" value="Genomic_DNA"/>
</dbReference>
<sequence length="114" mass="13725">MDDLKSAFINSTFEFKENNRFNLNIDFMKELDEMMKNVHWKWNSDKTEIIIQKWKNKDTDKYQLMGIQISEKDRKMYFVMTELPFVLEMKKKLASNKIDLVILNKAGIHLDSKK</sequence>
<reference evidence="1 2" key="1">
    <citation type="submission" date="2019-08" db="EMBL/GenBank/DDBJ databases">
        <title>Genome of Psychroserpens burtonensis ACAM 167.</title>
        <authorList>
            <person name="Bowman J.P."/>
        </authorList>
    </citation>
    <scope>NUCLEOTIDE SEQUENCE [LARGE SCALE GENOMIC DNA]</scope>
    <source>
        <strain evidence="1 2">ACAM 167</strain>
    </source>
</reference>
<evidence type="ECO:0000313" key="2">
    <source>
        <dbReference type="Proteomes" id="UP000321938"/>
    </source>
</evidence>
<dbReference type="Proteomes" id="UP000321938">
    <property type="component" value="Unassembled WGS sequence"/>
</dbReference>
<protein>
    <submittedName>
        <fullName evidence="1">Uncharacterized protein</fullName>
    </submittedName>
</protein>
<dbReference type="AlphaFoldDB" id="A0A5C7B6M2"/>
<evidence type="ECO:0000313" key="1">
    <source>
        <dbReference type="EMBL" id="TXE15470.1"/>
    </source>
</evidence>
<accession>A0A5C7B6M2</accession>
<dbReference type="RefSeq" id="WP_028871756.1">
    <property type="nucleotide sequence ID" value="NZ_VOSB01000032.1"/>
</dbReference>
<name>A0A5C7B6M2_9FLAO</name>
<comment type="caution">
    <text evidence="1">The sequence shown here is derived from an EMBL/GenBank/DDBJ whole genome shotgun (WGS) entry which is preliminary data.</text>
</comment>
<proteinExistence type="predicted"/>
<gene>
    <name evidence="1" type="ORF">ES692_16550</name>
</gene>
<keyword evidence="2" id="KW-1185">Reference proteome</keyword>
<organism evidence="1 2">
    <name type="scientific">Psychroserpens burtonensis</name>
    <dbReference type="NCBI Taxonomy" id="49278"/>
    <lineage>
        <taxon>Bacteria</taxon>
        <taxon>Pseudomonadati</taxon>
        <taxon>Bacteroidota</taxon>
        <taxon>Flavobacteriia</taxon>
        <taxon>Flavobacteriales</taxon>
        <taxon>Flavobacteriaceae</taxon>
        <taxon>Psychroserpens</taxon>
    </lineage>
</organism>